<dbReference type="Proteomes" id="UP000069940">
    <property type="component" value="Unassembled WGS sequence"/>
</dbReference>
<reference evidence="2" key="1">
    <citation type="journal article" date="2015" name="Proc. Natl. Acad. Sci. U.S.A.">
        <title>Genome sequence of the Asian Tiger mosquito, Aedes albopictus, reveals insights into its biology, genetics, and evolution.</title>
        <authorList>
            <person name="Chen X.G."/>
            <person name="Jiang X."/>
            <person name="Gu J."/>
            <person name="Xu M."/>
            <person name="Wu Y."/>
            <person name="Deng Y."/>
            <person name="Zhang C."/>
            <person name="Bonizzoni M."/>
            <person name="Dermauw W."/>
            <person name="Vontas J."/>
            <person name="Armbruster P."/>
            <person name="Huang X."/>
            <person name="Yang Y."/>
            <person name="Zhang H."/>
            <person name="He W."/>
            <person name="Peng H."/>
            <person name="Liu Y."/>
            <person name="Wu K."/>
            <person name="Chen J."/>
            <person name="Lirakis M."/>
            <person name="Topalis P."/>
            <person name="Van Leeuwen T."/>
            <person name="Hall A.B."/>
            <person name="Jiang X."/>
            <person name="Thorpe C."/>
            <person name="Mueller R.L."/>
            <person name="Sun C."/>
            <person name="Waterhouse R.M."/>
            <person name="Yan G."/>
            <person name="Tu Z.J."/>
            <person name="Fang X."/>
            <person name="James A.A."/>
        </authorList>
    </citation>
    <scope>NUCLEOTIDE SEQUENCE [LARGE SCALE GENOMIC DNA]</scope>
    <source>
        <strain evidence="2">Foshan</strain>
    </source>
</reference>
<accession>A0ABM1YXV8</accession>
<dbReference type="SUPFAM" id="SSF50630">
    <property type="entry name" value="Acid proteases"/>
    <property type="match status" value="1"/>
</dbReference>
<organism evidence="1 2">
    <name type="scientific">Aedes albopictus</name>
    <name type="common">Asian tiger mosquito</name>
    <name type="synonym">Stegomyia albopicta</name>
    <dbReference type="NCBI Taxonomy" id="7160"/>
    <lineage>
        <taxon>Eukaryota</taxon>
        <taxon>Metazoa</taxon>
        <taxon>Ecdysozoa</taxon>
        <taxon>Arthropoda</taxon>
        <taxon>Hexapoda</taxon>
        <taxon>Insecta</taxon>
        <taxon>Pterygota</taxon>
        <taxon>Neoptera</taxon>
        <taxon>Endopterygota</taxon>
        <taxon>Diptera</taxon>
        <taxon>Nematocera</taxon>
        <taxon>Culicoidea</taxon>
        <taxon>Culicidae</taxon>
        <taxon>Culicinae</taxon>
        <taxon>Aedini</taxon>
        <taxon>Aedes</taxon>
        <taxon>Stegomyia</taxon>
    </lineage>
</organism>
<name>A0ABM1YXV8_AEDAL</name>
<dbReference type="RefSeq" id="XP_029715096.1">
    <property type="nucleotide sequence ID" value="XM_029859236.1"/>
</dbReference>
<dbReference type="InterPro" id="IPR036875">
    <property type="entry name" value="Znf_CCHC_sf"/>
</dbReference>
<dbReference type="Gene3D" id="2.40.70.10">
    <property type="entry name" value="Acid Proteases"/>
    <property type="match status" value="1"/>
</dbReference>
<protein>
    <recommendedName>
        <fullName evidence="3">CCHC-type domain-containing protein</fullName>
    </recommendedName>
</protein>
<proteinExistence type="predicted"/>
<evidence type="ECO:0008006" key="3">
    <source>
        <dbReference type="Google" id="ProtNLM"/>
    </source>
</evidence>
<keyword evidence="2" id="KW-1185">Reference proteome</keyword>
<evidence type="ECO:0000313" key="2">
    <source>
        <dbReference type="Proteomes" id="UP000069940"/>
    </source>
</evidence>
<dbReference type="SUPFAM" id="SSF57756">
    <property type="entry name" value="Retrovirus zinc finger-like domains"/>
    <property type="match status" value="1"/>
</dbReference>
<sequence length="232" mass="26744">MEWFSRLKKLAANCDFGLRRGPLFEQRGLLDVHKIQQGAEKKQCKSDSRCFACERGDHDFRKCKYNNSVCKLCDKKGHLAKVCPTKESEQPKEKKKPYGQKRGPRISHLWINKLEPTSGSVMVGISVNGCPVRFEVDTGSPVNAISKDLYDHLFSVIPLNTDLREEFVCYNGSGFRAVDTFEAELRYKEHMSKEKLYVFEGTRQPLFGRPTMCRWNLKIDCHISEKKVDCKQ</sequence>
<dbReference type="Gene3D" id="4.10.60.10">
    <property type="entry name" value="Zinc finger, CCHC-type"/>
    <property type="match status" value="1"/>
</dbReference>
<dbReference type="GeneID" id="115258807"/>
<dbReference type="EnsemblMetazoa" id="AALFPA23_013127.R18938">
    <property type="protein sequence ID" value="AALFPA23_013127.P18938"/>
    <property type="gene ID" value="AALFPA23_013127"/>
</dbReference>
<dbReference type="InterPro" id="IPR021109">
    <property type="entry name" value="Peptidase_aspartic_dom_sf"/>
</dbReference>
<evidence type="ECO:0000313" key="1">
    <source>
        <dbReference type="EnsemblMetazoa" id="AALFPA23_013127.P18938"/>
    </source>
</evidence>
<reference evidence="1" key="2">
    <citation type="submission" date="2025-05" db="UniProtKB">
        <authorList>
            <consortium name="EnsemblMetazoa"/>
        </authorList>
    </citation>
    <scope>IDENTIFICATION</scope>
    <source>
        <strain evidence="1">Foshan</strain>
    </source>
</reference>